<dbReference type="PANTHER" id="PTHR43420:SF52">
    <property type="entry name" value="N-ACETYLTRANSFERASE YODP"/>
    <property type="match status" value="1"/>
</dbReference>
<dbReference type="Pfam" id="PF00583">
    <property type="entry name" value="Acetyltransf_1"/>
    <property type="match status" value="1"/>
</dbReference>
<dbReference type="GO" id="GO:0016747">
    <property type="term" value="F:acyltransferase activity, transferring groups other than amino-acyl groups"/>
    <property type="evidence" value="ECO:0007669"/>
    <property type="project" value="InterPro"/>
</dbReference>
<proteinExistence type="predicted"/>
<reference evidence="4 5" key="1">
    <citation type="submission" date="2018-01" db="EMBL/GenBank/DDBJ databases">
        <title>Whole genome sequence of Melissococcus plutonius DAT561.</title>
        <authorList>
            <person name="Okumura K."/>
            <person name="Takamatsu D."/>
            <person name="Okura M."/>
        </authorList>
    </citation>
    <scope>NUCLEOTIDE SEQUENCE [LARGE SCALE GENOMIC DNA]</scope>
    <source>
        <strain evidence="4 5">DAT561</strain>
    </source>
</reference>
<evidence type="ECO:0000256" key="2">
    <source>
        <dbReference type="ARBA" id="ARBA00023315"/>
    </source>
</evidence>
<dbReference type="Gene3D" id="3.40.630.30">
    <property type="match status" value="1"/>
</dbReference>
<dbReference type="GeneID" id="57043745"/>
<evidence type="ECO:0000313" key="4">
    <source>
        <dbReference type="EMBL" id="BBC61306.1"/>
    </source>
</evidence>
<dbReference type="RefSeq" id="WP_015695171.1">
    <property type="nucleotide sequence ID" value="NZ_AP018492.1"/>
</dbReference>
<dbReference type="CDD" id="cd04301">
    <property type="entry name" value="NAT_SF"/>
    <property type="match status" value="1"/>
</dbReference>
<evidence type="ECO:0000313" key="5">
    <source>
        <dbReference type="Proteomes" id="UP000269226"/>
    </source>
</evidence>
<feature type="domain" description="N-acetyltransferase" evidence="3">
    <location>
        <begin position="8"/>
        <end position="188"/>
    </location>
</feature>
<keyword evidence="1 4" id="KW-0808">Transferase</keyword>
<sequence length="188" mass="21604">MIRFARKEDAAEIAPLILVILKDMELPLLDEHSEREVLDILEEAIADPDYRYGYKRGLVYEQEGKVAGIAFGYPAEDEPIIDKPLRNVMKNHGLNENTQLFIDPETFENEWYLDSISVNEKYRGLGIGSKLLNALPQLAMKENKKIIGLNVDKANKEAKKLYLRQGFKDVDEIIISDHTYDHMQKPVD</sequence>
<dbReference type="InterPro" id="IPR016181">
    <property type="entry name" value="Acyl_CoA_acyltransferase"/>
</dbReference>
<dbReference type="Proteomes" id="UP000269226">
    <property type="component" value="Chromosome"/>
</dbReference>
<dbReference type="InterPro" id="IPR000182">
    <property type="entry name" value="GNAT_dom"/>
</dbReference>
<organism evidence="4 5">
    <name type="scientific">Melissococcus plutonius</name>
    <dbReference type="NCBI Taxonomy" id="33970"/>
    <lineage>
        <taxon>Bacteria</taxon>
        <taxon>Bacillati</taxon>
        <taxon>Bacillota</taxon>
        <taxon>Bacilli</taxon>
        <taxon>Lactobacillales</taxon>
        <taxon>Enterococcaceae</taxon>
        <taxon>Melissococcus</taxon>
    </lineage>
</organism>
<accession>A0A2Z5Y3A2</accession>
<evidence type="ECO:0000259" key="3">
    <source>
        <dbReference type="PROSITE" id="PS51186"/>
    </source>
</evidence>
<dbReference type="AlphaFoldDB" id="A0A2Z5Y3A2"/>
<evidence type="ECO:0000256" key="1">
    <source>
        <dbReference type="ARBA" id="ARBA00022679"/>
    </source>
</evidence>
<dbReference type="PANTHER" id="PTHR43420">
    <property type="entry name" value="ACETYLTRANSFERASE"/>
    <property type="match status" value="1"/>
</dbReference>
<dbReference type="EMBL" id="AP018492">
    <property type="protein sequence ID" value="BBC61306.1"/>
    <property type="molecule type" value="Genomic_DNA"/>
</dbReference>
<protein>
    <submittedName>
        <fullName evidence="4">Acetyltransferase, GNAT family</fullName>
    </submittedName>
</protein>
<gene>
    <name evidence="4" type="ORF">DAT561_1200</name>
</gene>
<dbReference type="InterPro" id="IPR050680">
    <property type="entry name" value="YpeA/RimI_acetyltransf"/>
</dbReference>
<keyword evidence="2" id="KW-0012">Acyltransferase</keyword>
<dbReference type="SUPFAM" id="SSF55729">
    <property type="entry name" value="Acyl-CoA N-acyltransferases (Nat)"/>
    <property type="match status" value="1"/>
</dbReference>
<dbReference type="PROSITE" id="PS51186">
    <property type="entry name" value="GNAT"/>
    <property type="match status" value="1"/>
</dbReference>
<name>A0A2Z5Y3A2_9ENTE</name>